<keyword evidence="2" id="KW-0547">Nucleotide-binding</keyword>
<comment type="caution">
    <text evidence="2">The sequence shown here is derived from an EMBL/GenBank/DDBJ whole genome shotgun (WGS) entry which is preliminary data.</text>
</comment>
<reference evidence="2 3" key="1">
    <citation type="submission" date="2021-04" db="EMBL/GenBank/DDBJ databases">
        <title>Draft Genome of Aeromonas popoffii ID682, isolated from a natural water source in Idaho.</title>
        <authorList>
            <person name="Testerman T."/>
            <person name="Graf J."/>
        </authorList>
    </citation>
    <scope>NUCLEOTIDE SEQUENCE [LARGE SCALE GENOMIC DNA]</scope>
    <source>
        <strain evidence="2 3">ID682</strain>
    </source>
</reference>
<dbReference type="PANTHER" id="PTHR43581">
    <property type="entry name" value="ATP/GTP PHOSPHATASE"/>
    <property type="match status" value="1"/>
</dbReference>
<evidence type="ECO:0000259" key="1">
    <source>
        <dbReference type="Pfam" id="PF13175"/>
    </source>
</evidence>
<feature type="domain" description="Endonuclease GajA/Old nuclease/RecF-like AAA" evidence="1">
    <location>
        <begin position="3"/>
        <end position="157"/>
    </location>
</feature>
<dbReference type="InterPro" id="IPR041685">
    <property type="entry name" value="AAA_GajA/Old/RecF-like"/>
</dbReference>
<evidence type="ECO:0000313" key="2">
    <source>
        <dbReference type="EMBL" id="MBR7630623.1"/>
    </source>
</evidence>
<gene>
    <name evidence="2" type="ORF">KAT72_16730</name>
</gene>
<name>A0ABS5GU25_9GAMM</name>
<accession>A0ABS5GU25</accession>
<dbReference type="EMBL" id="JAGRZL010000049">
    <property type="protein sequence ID" value="MBR7630623.1"/>
    <property type="molecule type" value="Genomic_DNA"/>
</dbReference>
<dbReference type="Pfam" id="PF13175">
    <property type="entry name" value="AAA_15"/>
    <property type="match status" value="1"/>
</dbReference>
<sequence length="492" mass="56442">MLKLEIKNLREIDDFSIELPYERGVYAITGENRIGKSTIFSALSKVLYRGALTSFFRNDGDTSTSVTYELNGKKNTWIKAPNWKRSDTDDEIFIDGTYEASIIFGQRFNDLHKSKIGKANYVQDSDLTDADEFVKENLGQILKCNPKYYNELKVIKTKALARELKFDGQPYFRKVGNKWLSQFFMSSGELLLIGMLHFINDRIKYKSSRKIKECSLMIIDEIEIALHPSAQERLAKFLHEISSKYNFCIYFATHSVQIINNIRPSKINHIKKGVSGGIEVVNPCYPAYAARSLYSNDGFDFLFLVEDELALNIINRILTDHKLRDSKLIKILPCGSWDKTLEIHYEFMSSCLPGRQCKIYSILDGDIKDECEAKYSQPHRYSGLGKSYLPIKSIEKYVKEKLIDAPDAAFFKEVGDNIFTYRSLENIVADYKKNTKKDDSNGKILYLILTRCAEEQGYSREDFNKQVCNYVYGNESFGSLAGFLKGIISSHT</sequence>
<organism evidence="2 3">
    <name type="scientific">Aeromonas popoffii</name>
    <dbReference type="NCBI Taxonomy" id="70856"/>
    <lineage>
        <taxon>Bacteria</taxon>
        <taxon>Pseudomonadati</taxon>
        <taxon>Pseudomonadota</taxon>
        <taxon>Gammaproteobacteria</taxon>
        <taxon>Aeromonadales</taxon>
        <taxon>Aeromonadaceae</taxon>
        <taxon>Aeromonas</taxon>
    </lineage>
</organism>
<proteinExistence type="predicted"/>
<dbReference type="InterPro" id="IPR051396">
    <property type="entry name" value="Bact_Antivir_Def_Nuclease"/>
</dbReference>
<dbReference type="GO" id="GO:0005524">
    <property type="term" value="F:ATP binding"/>
    <property type="evidence" value="ECO:0007669"/>
    <property type="project" value="UniProtKB-KW"/>
</dbReference>
<dbReference type="RefSeq" id="WP_212514281.1">
    <property type="nucleotide sequence ID" value="NZ_CAWQDX010000073.1"/>
</dbReference>
<keyword evidence="2" id="KW-0067">ATP-binding</keyword>
<keyword evidence="3" id="KW-1185">Reference proteome</keyword>
<dbReference type="PANTHER" id="PTHR43581:SF3">
    <property type="entry name" value="AAA+ ATPASE DOMAIN-CONTAINING PROTEIN"/>
    <property type="match status" value="1"/>
</dbReference>
<dbReference type="Proteomes" id="UP000675653">
    <property type="component" value="Unassembled WGS sequence"/>
</dbReference>
<protein>
    <submittedName>
        <fullName evidence="2">ATP-binding protein</fullName>
    </submittedName>
</protein>
<dbReference type="SUPFAM" id="SSF52540">
    <property type="entry name" value="P-loop containing nucleoside triphosphate hydrolases"/>
    <property type="match status" value="1"/>
</dbReference>
<evidence type="ECO:0000313" key="3">
    <source>
        <dbReference type="Proteomes" id="UP000675653"/>
    </source>
</evidence>
<dbReference type="InterPro" id="IPR027417">
    <property type="entry name" value="P-loop_NTPase"/>
</dbReference>
<dbReference type="Gene3D" id="3.40.50.300">
    <property type="entry name" value="P-loop containing nucleotide triphosphate hydrolases"/>
    <property type="match status" value="1"/>
</dbReference>